<comment type="caution">
    <text evidence="8">The sequence shown here is derived from an EMBL/GenBank/DDBJ whole genome shotgun (WGS) entry which is preliminary data.</text>
</comment>
<evidence type="ECO:0000313" key="9">
    <source>
        <dbReference type="Proteomes" id="UP000266091"/>
    </source>
</evidence>
<dbReference type="RefSeq" id="WP_116271050.1">
    <property type="nucleotide sequence ID" value="NZ_BGZJ01000002.1"/>
</dbReference>
<feature type="transmembrane region" description="Helical" evidence="6">
    <location>
        <begin position="63"/>
        <end position="82"/>
    </location>
</feature>
<dbReference type="AlphaFoldDB" id="A0A388SGQ5"/>
<sequence>MSLRSEICARLLLPLIVTLLTVLAVFKLSGTDLHFAKYCAESTLVYAAVLLFPFIIRTALWGIFQFIVALQMCSIVSTSIYIVPLTVMNLSSHNAIGVKAQIWLAFIFAIVFFPSFFAIFSTKNVKVKKNIYMAAGSVVGVLMITLAFTQNSVLKNTKHLAKAVLHDVYFVPKQNAAIREQYRKPAVVSQSQLETAGADYFSPDTPIKNVIVIFVEGFSAEVVDYKNHSSRNLTPTYDQLYKNSLAFDHYYNHTYATYRGLRGQLYSLWQYKAGFYPDVGNQGFGQMDHEKIHKLTDSGLVSVPEILNQHHFNTYFLSNELRTGNMTSYLKTFAFTRVYGADDLGWTGDPPRSDKFAFQSLKQVLTKYKSDKPFFIGMYTAGTHHGVDSPDLTYGDGSNSYYNKFHNLDHWLGDFIAWFQRSPYYDNTLLVITSDHGVVIPTPEYRRSFHQKTEHSNFEIPLILYGKMVKPQIVDAKGTTSISLAPTLLDVLGIRKTEQYFLGCSLFETQCDERSSRLMHHFAAGTDSFRISANERGKYIISPEKEDAEFQKIYRFTN</sequence>
<feature type="transmembrane region" description="Helical" evidence="6">
    <location>
        <begin position="131"/>
        <end position="149"/>
    </location>
</feature>
<evidence type="ECO:0000256" key="5">
    <source>
        <dbReference type="ARBA" id="ARBA00023136"/>
    </source>
</evidence>
<name>A0A388SGQ5_9BURK</name>
<dbReference type="SUPFAM" id="SSF53649">
    <property type="entry name" value="Alkaline phosphatase-like"/>
    <property type="match status" value="1"/>
</dbReference>
<feature type="transmembrane region" description="Helical" evidence="6">
    <location>
        <begin position="102"/>
        <end position="119"/>
    </location>
</feature>
<dbReference type="InterPro" id="IPR050448">
    <property type="entry name" value="OpgB/LTA_synthase_biosynth"/>
</dbReference>
<keyword evidence="5 6" id="KW-0472">Membrane</keyword>
<evidence type="ECO:0000256" key="6">
    <source>
        <dbReference type="SAM" id="Phobius"/>
    </source>
</evidence>
<evidence type="ECO:0000259" key="7">
    <source>
        <dbReference type="Pfam" id="PF00884"/>
    </source>
</evidence>
<keyword evidence="4 6" id="KW-1133">Transmembrane helix</keyword>
<dbReference type="InterPro" id="IPR000917">
    <property type="entry name" value="Sulfatase_N"/>
</dbReference>
<evidence type="ECO:0000313" key="8">
    <source>
        <dbReference type="EMBL" id="GBO94863.1"/>
    </source>
</evidence>
<dbReference type="Pfam" id="PF00884">
    <property type="entry name" value="Sulfatase"/>
    <property type="match status" value="1"/>
</dbReference>
<evidence type="ECO:0000256" key="2">
    <source>
        <dbReference type="ARBA" id="ARBA00022475"/>
    </source>
</evidence>
<feature type="transmembrane region" description="Helical" evidence="6">
    <location>
        <begin position="35"/>
        <end position="56"/>
    </location>
</feature>
<dbReference type="PANTHER" id="PTHR47371:SF3">
    <property type="entry name" value="PHOSPHOGLYCEROL TRANSFERASE I"/>
    <property type="match status" value="1"/>
</dbReference>
<evidence type="ECO:0000256" key="3">
    <source>
        <dbReference type="ARBA" id="ARBA00022692"/>
    </source>
</evidence>
<protein>
    <recommendedName>
        <fullName evidence="7">Sulfatase N-terminal domain-containing protein</fullName>
    </recommendedName>
</protein>
<dbReference type="OrthoDB" id="9766107at2"/>
<proteinExistence type="predicted"/>
<dbReference type="InterPro" id="IPR017850">
    <property type="entry name" value="Alkaline_phosphatase_core_sf"/>
</dbReference>
<feature type="domain" description="Sulfatase N-terminal" evidence="7">
    <location>
        <begin position="208"/>
        <end position="494"/>
    </location>
</feature>
<feature type="transmembrane region" description="Helical" evidence="6">
    <location>
        <begin position="7"/>
        <end position="29"/>
    </location>
</feature>
<dbReference type="GO" id="GO:0005886">
    <property type="term" value="C:plasma membrane"/>
    <property type="evidence" value="ECO:0007669"/>
    <property type="project" value="UniProtKB-SubCell"/>
</dbReference>
<keyword evidence="2" id="KW-1003">Cell membrane</keyword>
<dbReference type="CDD" id="cd16015">
    <property type="entry name" value="LTA_synthase"/>
    <property type="match status" value="1"/>
</dbReference>
<dbReference type="Proteomes" id="UP000266091">
    <property type="component" value="Unassembled WGS sequence"/>
</dbReference>
<dbReference type="EMBL" id="BGZJ01000002">
    <property type="protein sequence ID" value="GBO94863.1"/>
    <property type="molecule type" value="Genomic_DNA"/>
</dbReference>
<dbReference type="PANTHER" id="PTHR47371">
    <property type="entry name" value="LIPOTEICHOIC ACID SYNTHASE"/>
    <property type="match status" value="1"/>
</dbReference>
<gene>
    <name evidence="8" type="ORF">MESMUL_22170</name>
</gene>
<evidence type="ECO:0000256" key="1">
    <source>
        <dbReference type="ARBA" id="ARBA00004651"/>
    </source>
</evidence>
<keyword evidence="3 6" id="KW-0812">Transmembrane</keyword>
<keyword evidence="9" id="KW-1185">Reference proteome</keyword>
<organism evidence="8 9">
    <name type="scientific">Mesosutterella multiformis</name>
    <dbReference type="NCBI Taxonomy" id="2259133"/>
    <lineage>
        <taxon>Bacteria</taxon>
        <taxon>Pseudomonadati</taxon>
        <taxon>Pseudomonadota</taxon>
        <taxon>Betaproteobacteria</taxon>
        <taxon>Burkholderiales</taxon>
        <taxon>Sutterellaceae</taxon>
        <taxon>Mesosutterella</taxon>
    </lineage>
</organism>
<evidence type="ECO:0000256" key="4">
    <source>
        <dbReference type="ARBA" id="ARBA00022989"/>
    </source>
</evidence>
<reference evidence="8 9" key="1">
    <citation type="journal article" date="2018" name="Int. J. Syst. Evol. Microbiol.">
        <title>Mesosutterella multiformis gen. nov., sp. nov., a member of the family Sutterellaceae and Sutterella megalosphaeroides sp. nov., isolated from human faeces.</title>
        <authorList>
            <person name="Sakamoto M."/>
            <person name="Ikeyama N."/>
            <person name="Kunihiro T."/>
            <person name="Iino T."/>
            <person name="Yuki M."/>
            <person name="Ohkuma M."/>
        </authorList>
    </citation>
    <scope>NUCLEOTIDE SEQUENCE [LARGE SCALE GENOMIC DNA]</scope>
    <source>
        <strain evidence="8 9">4NBBH2</strain>
    </source>
</reference>
<dbReference type="Gene3D" id="3.40.720.10">
    <property type="entry name" value="Alkaline Phosphatase, subunit A"/>
    <property type="match status" value="1"/>
</dbReference>
<accession>A0A388SGQ5</accession>
<comment type="subcellular location">
    <subcellularLocation>
        <location evidence="1">Cell membrane</location>
        <topology evidence="1">Multi-pass membrane protein</topology>
    </subcellularLocation>
</comment>